<feature type="region of interest" description="Disordered" evidence="1">
    <location>
        <begin position="1"/>
        <end position="36"/>
    </location>
</feature>
<gene>
    <name evidence="2" type="ORF">C0Q70_19337</name>
</gene>
<dbReference type="AlphaFoldDB" id="A0A2T7NJ22"/>
<proteinExistence type="predicted"/>
<evidence type="ECO:0000256" key="1">
    <source>
        <dbReference type="SAM" id="MobiDB-lite"/>
    </source>
</evidence>
<organism evidence="2 3">
    <name type="scientific">Pomacea canaliculata</name>
    <name type="common">Golden apple snail</name>
    <dbReference type="NCBI Taxonomy" id="400727"/>
    <lineage>
        <taxon>Eukaryota</taxon>
        <taxon>Metazoa</taxon>
        <taxon>Spiralia</taxon>
        <taxon>Lophotrochozoa</taxon>
        <taxon>Mollusca</taxon>
        <taxon>Gastropoda</taxon>
        <taxon>Caenogastropoda</taxon>
        <taxon>Architaenioglossa</taxon>
        <taxon>Ampullarioidea</taxon>
        <taxon>Ampullariidae</taxon>
        <taxon>Pomacea</taxon>
    </lineage>
</organism>
<comment type="caution">
    <text evidence="2">The sequence shown here is derived from an EMBL/GenBank/DDBJ whole genome shotgun (WGS) entry which is preliminary data.</text>
</comment>
<dbReference type="EMBL" id="PZQS01000012">
    <property type="protein sequence ID" value="PVD21170.1"/>
    <property type="molecule type" value="Genomic_DNA"/>
</dbReference>
<accession>A0A2T7NJ22</accession>
<protein>
    <submittedName>
        <fullName evidence="2">Uncharacterized protein</fullName>
    </submittedName>
</protein>
<sequence length="137" mass="15352">MFSEDNSSCLTSHQPTHPRAHAHNDGYPHRKQLHHSHPRLQCDLMGRIIGLHEKKTTPPFLVLSSPDKRLRRGRAEASLVHKLADGSDLTVFVSGRFAPLRAGINTRPRSSEIAERTQAQPLPQERNKNETLGNSLS</sequence>
<keyword evidence="3" id="KW-1185">Reference proteome</keyword>
<feature type="region of interest" description="Disordered" evidence="1">
    <location>
        <begin position="104"/>
        <end position="137"/>
    </location>
</feature>
<reference evidence="2 3" key="1">
    <citation type="submission" date="2018-04" db="EMBL/GenBank/DDBJ databases">
        <title>The genome of golden apple snail Pomacea canaliculata provides insight into stress tolerance and invasive adaptation.</title>
        <authorList>
            <person name="Liu C."/>
            <person name="Liu B."/>
            <person name="Ren Y."/>
            <person name="Zhang Y."/>
            <person name="Wang H."/>
            <person name="Li S."/>
            <person name="Jiang F."/>
            <person name="Yin L."/>
            <person name="Zhang G."/>
            <person name="Qian W."/>
            <person name="Fan W."/>
        </authorList>
    </citation>
    <scope>NUCLEOTIDE SEQUENCE [LARGE SCALE GENOMIC DNA]</scope>
    <source>
        <strain evidence="2">SZHN2017</strain>
        <tissue evidence="2">Muscle</tissue>
    </source>
</reference>
<name>A0A2T7NJ22_POMCA</name>
<evidence type="ECO:0000313" key="2">
    <source>
        <dbReference type="EMBL" id="PVD21170.1"/>
    </source>
</evidence>
<dbReference type="Proteomes" id="UP000245119">
    <property type="component" value="Linkage Group LG12"/>
</dbReference>
<evidence type="ECO:0000313" key="3">
    <source>
        <dbReference type="Proteomes" id="UP000245119"/>
    </source>
</evidence>
<feature type="compositionally biased region" description="Polar residues" evidence="1">
    <location>
        <begin position="1"/>
        <end position="15"/>
    </location>
</feature>